<sequence>MATVGSKNDINLSKKFGALGRVVRSDGVGTGLGLSRSADLHSSGHPPRFVTQAFPESHGNLLHAEKVARGRQEPLPRRLRVHHRSKVQIGDISGVHDPKGQIRHRGHLPIHASHDELDTRGIIPRQDRAIDAHGVHGGQFDPAFVPDELPRGSLGEGLALGIGGHRRCRVVEDRPVFFRELRLLRIRMTVPDRRVLPCEIQQMHDRNDGNHLRSK</sequence>
<comment type="caution">
    <text evidence="1">The sequence shown here is derived from an EMBL/GenBank/DDBJ whole genome shotgun (WGS) entry which is preliminary data.</text>
</comment>
<keyword evidence="2" id="KW-1185">Reference proteome</keyword>
<dbReference type="EMBL" id="RIBY02002078">
    <property type="protein sequence ID" value="KAH9825766.1"/>
    <property type="molecule type" value="Genomic_DNA"/>
</dbReference>
<dbReference type="Proteomes" id="UP001138500">
    <property type="component" value="Unassembled WGS sequence"/>
</dbReference>
<reference evidence="1 2" key="1">
    <citation type="journal article" date="2018" name="IMA Fungus">
        <title>IMA Genome-F 10: Nine draft genome sequences of Claviceps purpurea s.lat., including C. arundinis, C. humidiphila, and C. cf. spartinae, pseudomolecules for the pitch canker pathogen Fusarium circinatum, draft genome of Davidsoniella eucalypti, Grosmannia galeiformis, Quambalaria eucalypti, and Teratosphaeria destructans.</title>
        <authorList>
            <person name="Wingfield B.D."/>
            <person name="Liu M."/>
            <person name="Nguyen H.D."/>
            <person name="Lane F.A."/>
            <person name="Morgan S.W."/>
            <person name="De Vos L."/>
            <person name="Wilken P.M."/>
            <person name="Duong T.A."/>
            <person name="Aylward J."/>
            <person name="Coetzee M.P."/>
            <person name="Dadej K."/>
            <person name="De Beer Z.W."/>
            <person name="Findlay W."/>
            <person name="Havenga M."/>
            <person name="Kolarik M."/>
            <person name="Menzies J.G."/>
            <person name="Naidoo K."/>
            <person name="Pochopski O."/>
            <person name="Shoukouhi P."/>
            <person name="Santana Q.C."/>
            <person name="Seifert K.A."/>
            <person name="Soal N."/>
            <person name="Steenkamp E.T."/>
            <person name="Tatham C.T."/>
            <person name="van der Nest M.A."/>
            <person name="Wingfield M.J."/>
        </authorList>
    </citation>
    <scope>NUCLEOTIDE SEQUENCE [LARGE SCALE GENOMIC DNA]</scope>
    <source>
        <strain evidence="1">CMW44962</strain>
    </source>
</reference>
<name>A0A9W7SNC5_9PEZI</name>
<evidence type="ECO:0000313" key="2">
    <source>
        <dbReference type="Proteomes" id="UP001138500"/>
    </source>
</evidence>
<reference evidence="1 2" key="2">
    <citation type="journal article" date="2021" name="Curr. Genet.">
        <title>Genetic response to nitrogen starvation in the aggressive Eucalyptus foliar pathogen Teratosphaeria destructans.</title>
        <authorList>
            <person name="Havenga M."/>
            <person name="Wingfield B.D."/>
            <person name="Wingfield M.J."/>
            <person name="Dreyer L.L."/>
            <person name="Roets F."/>
            <person name="Aylward J."/>
        </authorList>
    </citation>
    <scope>NUCLEOTIDE SEQUENCE [LARGE SCALE GENOMIC DNA]</scope>
    <source>
        <strain evidence="1">CMW44962</strain>
    </source>
</reference>
<protein>
    <submittedName>
        <fullName evidence="1">Uncharacterized protein</fullName>
    </submittedName>
</protein>
<evidence type="ECO:0000313" key="1">
    <source>
        <dbReference type="EMBL" id="KAH9825766.1"/>
    </source>
</evidence>
<accession>A0A9W7SNC5</accession>
<gene>
    <name evidence="1" type="ORF">Tdes44962_MAKER03977</name>
</gene>
<organism evidence="1 2">
    <name type="scientific">Teratosphaeria destructans</name>
    <dbReference type="NCBI Taxonomy" id="418781"/>
    <lineage>
        <taxon>Eukaryota</taxon>
        <taxon>Fungi</taxon>
        <taxon>Dikarya</taxon>
        <taxon>Ascomycota</taxon>
        <taxon>Pezizomycotina</taxon>
        <taxon>Dothideomycetes</taxon>
        <taxon>Dothideomycetidae</taxon>
        <taxon>Mycosphaerellales</taxon>
        <taxon>Teratosphaeriaceae</taxon>
        <taxon>Teratosphaeria</taxon>
    </lineage>
</organism>
<proteinExistence type="predicted"/>
<dbReference type="AlphaFoldDB" id="A0A9W7SNC5"/>